<feature type="chain" id="PRO_5046979109" evidence="9">
    <location>
        <begin position="27"/>
        <end position="442"/>
    </location>
</feature>
<dbReference type="InterPro" id="IPR018044">
    <property type="entry name" value="Peptidase_S11"/>
</dbReference>
<proteinExistence type="inferred from homology"/>
<protein>
    <submittedName>
        <fullName evidence="11">D-alanyl-D-alanine carboxypeptidase</fullName>
    </submittedName>
</protein>
<accession>A0ABT1TRM7</accession>
<evidence type="ECO:0000256" key="3">
    <source>
        <dbReference type="ARBA" id="ARBA00022801"/>
    </source>
</evidence>
<dbReference type="RefSeq" id="WP_256606339.1">
    <property type="nucleotide sequence ID" value="NZ_JANIBL010000016.1"/>
</dbReference>
<dbReference type="Pfam" id="PF00768">
    <property type="entry name" value="Peptidase_S11"/>
    <property type="match status" value="1"/>
</dbReference>
<dbReference type="PANTHER" id="PTHR21581">
    <property type="entry name" value="D-ALANYL-D-ALANINE CARBOXYPEPTIDASE"/>
    <property type="match status" value="1"/>
</dbReference>
<evidence type="ECO:0000313" key="11">
    <source>
        <dbReference type="EMBL" id="MCQ8117180.1"/>
    </source>
</evidence>
<feature type="compositionally biased region" description="Polar residues" evidence="8">
    <location>
        <begin position="416"/>
        <end position="432"/>
    </location>
</feature>
<evidence type="ECO:0000313" key="12">
    <source>
        <dbReference type="Proteomes" id="UP001524570"/>
    </source>
</evidence>
<evidence type="ECO:0000256" key="8">
    <source>
        <dbReference type="SAM" id="MobiDB-lite"/>
    </source>
</evidence>
<organism evidence="11 12">
    <name type="scientific">Methylomonas rosea</name>
    <dbReference type="NCBI Taxonomy" id="2952227"/>
    <lineage>
        <taxon>Bacteria</taxon>
        <taxon>Pseudomonadati</taxon>
        <taxon>Pseudomonadota</taxon>
        <taxon>Gammaproteobacteria</taxon>
        <taxon>Methylococcales</taxon>
        <taxon>Methylococcaceae</taxon>
        <taxon>Methylomonas</taxon>
    </lineage>
</organism>
<name>A0ABT1TRM7_9GAMM</name>
<feature type="signal peptide" evidence="9">
    <location>
        <begin position="1"/>
        <end position="26"/>
    </location>
</feature>
<reference evidence="11 12" key="1">
    <citation type="submission" date="2022-07" db="EMBL/GenBank/DDBJ databases">
        <title>Methylomonas rivi sp. nov., Methylomonas rosea sp. nov., Methylomonas aureus sp. nov. and Methylomonas subterranea sp. nov., four novel methanotrophs isolated from a freshwater creek and the deep terrestrial subsurface.</title>
        <authorList>
            <person name="Abin C."/>
            <person name="Sankaranarayanan K."/>
            <person name="Garner C."/>
            <person name="Sindelar R."/>
            <person name="Kotary K."/>
            <person name="Garner R."/>
            <person name="Barclay S."/>
            <person name="Lawson P."/>
            <person name="Krumholz L."/>
        </authorList>
    </citation>
    <scope>NUCLEOTIDE SEQUENCE [LARGE SCALE GENOMIC DNA]</scope>
    <source>
        <strain evidence="11 12">WSC-7</strain>
    </source>
</reference>
<evidence type="ECO:0000256" key="5">
    <source>
        <dbReference type="ARBA" id="ARBA00022984"/>
    </source>
</evidence>
<keyword evidence="11" id="KW-0121">Carboxypeptidase</keyword>
<sequence length="442" mass="48105">MSTLPKTRLALLSLACLLLQSAPAAARYAAIVIDADTGRVVHETESTQRWYPASLTKVMTIYLTLSALENGRLKLTDTVFASKHAASQPPSKLGLRTGQSLTVEQAIMAVTTRSANDAAVVLAERLGGSESNFATMMTQQARNLGMYNSSFENASGLPNDGQISSARDLALLSAALIRDFPQHYHYFSATEFNYKGRVMPNTNRILKSYPDADGLKTGFTCGSGYNLIASAKRNGHRLIGVLLGAHSSGERFEQMGNLLDMGFANSEKGLLGEHISQLKDYSALPPPFQLSSNRCAGSAEQMGADSGSSRYEPIHINAPYNSRREKLTQLAQAKPQSRTSVWTVSMGSYPRKIDADVNLQRARNALGPLAKTGRAGIVKTKSKGSTAWRAQWTGLQQDDSQDFCRRLRAKRMDCSASPQPRTSLATASNPTKQIRRVSHRKS</sequence>
<keyword evidence="3" id="KW-0378">Hydrolase</keyword>
<dbReference type="PRINTS" id="PR00725">
    <property type="entry name" value="DADACBPTASE1"/>
</dbReference>
<comment type="caution">
    <text evidence="11">The sequence shown here is derived from an EMBL/GenBank/DDBJ whole genome shotgun (WGS) entry which is preliminary data.</text>
</comment>
<evidence type="ECO:0000256" key="6">
    <source>
        <dbReference type="ARBA" id="ARBA00023316"/>
    </source>
</evidence>
<dbReference type="InterPro" id="IPR001967">
    <property type="entry name" value="Peptidase_S11_N"/>
</dbReference>
<feature type="compositionally biased region" description="Basic residues" evidence="8">
    <location>
        <begin position="433"/>
        <end position="442"/>
    </location>
</feature>
<gene>
    <name evidence="11" type="ORF">NP589_07070</name>
</gene>
<dbReference type="Gene3D" id="3.40.710.10">
    <property type="entry name" value="DD-peptidase/beta-lactamase superfamily"/>
    <property type="match status" value="1"/>
</dbReference>
<evidence type="ECO:0000256" key="2">
    <source>
        <dbReference type="ARBA" id="ARBA00022729"/>
    </source>
</evidence>
<feature type="domain" description="Peptidase S11 D-alanyl-D-alanine carboxypeptidase A N-terminal" evidence="10">
    <location>
        <begin position="21"/>
        <end position="246"/>
    </location>
</feature>
<keyword evidence="5" id="KW-0573">Peptidoglycan synthesis</keyword>
<keyword evidence="12" id="KW-1185">Reference proteome</keyword>
<keyword evidence="11" id="KW-0645">Protease</keyword>
<dbReference type="InterPro" id="IPR012338">
    <property type="entry name" value="Beta-lactam/transpept-like"/>
</dbReference>
<evidence type="ECO:0000256" key="4">
    <source>
        <dbReference type="ARBA" id="ARBA00022960"/>
    </source>
</evidence>
<dbReference type="EMBL" id="JANIBL010000016">
    <property type="protein sequence ID" value="MCQ8117180.1"/>
    <property type="molecule type" value="Genomic_DNA"/>
</dbReference>
<feature type="region of interest" description="Disordered" evidence="8">
    <location>
        <begin position="411"/>
        <end position="442"/>
    </location>
</feature>
<evidence type="ECO:0000256" key="9">
    <source>
        <dbReference type="SAM" id="SignalP"/>
    </source>
</evidence>
<dbReference type="GO" id="GO:0004180">
    <property type="term" value="F:carboxypeptidase activity"/>
    <property type="evidence" value="ECO:0007669"/>
    <property type="project" value="UniProtKB-KW"/>
</dbReference>
<dbReference type="SUPFAM" id="SSF56601">
    <property type="entry name" value="beta-lactamase/transpeptidase-like"/>
    <property type="match status" value="1"/>
</dbReference>
<evidence type="ECO:0000256" key="7">
    <source>
        <dbReference type="RuleBase" id="RU004016"/>
    </source>
</evidence>
<keyword evidence="2 9" id="KW-0732">Signal</keyword>
<keyword evidence="6" id="KW-0961">Cell wall biogenesis/degradation</keyword>
<evidence type="ECO:0000259" key="10">
    <source>
        <dbReference type="Pfam" id="PF00768"/>
    </source>
</evidence>
<dbReference type="Proteomes" id="UP001524570">
    <property type="component" value="Unassembled WGS sequence"/>
</dbReference>
<keyword evidence="4" id="KW-0133">Cell shape</keyword>
<evidence type="ECO:0000256" key="1">
    <source>
        <dbReference type="ARBA" id="ARBA00007164"/>
    </source>
</evidence>
<comment type="similarity">
    <text evidence="1 7">Belongs to the peptidase S11 family.</text>
</comment>
<dbReference type="PANTHER" id="PTHR21581:SF6">
    <property type="entry name" value="TRAFFICKING PROTEIN PARTICLE COMPLEX SUBUNIT 12"/>
    <property type="match status" value="1"/>
</dbReference>